<evidence type="ECO:0000313" key="2">
    <source>
        <dbReference type="EMBL" id="KAK1838543.1"/>
    </source>
</evidence>
<evidence type="ECO:0000313" key="3">
    <source>
        <dbReference type="Proteomes" id="UP001243330"/>
    </source>
</evidence>
<evidence type="ECO:0000256" key="1">
    <source>
        <dbReference type="SAM" id="MobiDB-lite"/>
    </source>
</evidence>
<name>A0AAD8ZZW8_9PEZI</name>
<dbReference type="AlphaFoldDB" id="A0AAD8ZZW8"/>
<dbReference type="EMBL" id="JAQOWY010000810">
    <property type="protein sequence ID" value="KAK1838543.1"/>
    <property type="molecule type" value="Genomic_DNA"/>
</dbReference>
<dbReference type="Proteomes" id="UP001243330">
    <property type="component" value="Unassembled WGS sequence"/>
</dbReference>
<gene>
    <name evidence="2" type="ORF">CCHR01_18836</name>
</gene>
<keyword evidence="3" id="KW-1185">Reference proteome</keyword>
<feature type="region of interest" description="Disordered" evidence="1">
    <location>
        <begin position="70"/>
        <end position="104"/>
    </location>
</feature>
<reference evidence="2" key="1">
    <citation type="submission" date="2023-01" db="EMBL/GenBank/DDBJ databases">
        <title>Colletotrichum chrysophilum M932 genome sequence.</title>
        <authorList>
            <person name="Baroncelli R."/>
        </authorList>
    </citation>
    <scope>NUCLEOTIDE SEQUENCE</scope>
    <source>
        <strain evidence="2">M932</strain>
    </source>
</reference>
<accession>A0AAD8ZZW8</accession>
<protein>
    <submittedName>
        <fullName evidence="2">Uncharacterized protein</fullName>
    </submittedName>
</protein>
<organism evidence="2 3">
    <name type="scientific">Colletotrichum chrysophilum</name>
    <dbReference type="NCBI Taxonomy" id="1836956"/>
    <lineage>
        <taxon>Eukaryota</taxon>
        <taxon>Fungi</taxon>
        <taxon>Dikarya</taxon>
        <taxon>Ascomycota</taxon>
        <taxon>Pezizomycotina</taxon>
        <taxon>Sordariomycetes</taxon>
        <taxon>Hypocreomycetidae</taxon>
        <taxon>Glomerellales</taxon>
        <taxon>Glomerellaceae</taxon>
        <taxon>Colletotrichum</taxon>
        <taxon>Colletotrichum gloeosporioides species complex</taxon>
    </lineage>
</organism>
<sequence length="104" mass="10918">MPAYSRSVAQESMAPRFRASLSLTSFDHITTQVAAIVDDGLSESSVLPHHAADLHLAGSVPVPAVAPTAARTSLPPREPPFLDLSENDEGPDISGATGLRFGRL</sequence>
<proteinExistence type="predicted"/>
<comment type="caution">
    <text evidence="2">The sequence shown here is derived from an EMBL/GenBank/DDBJ whole genome shotgun (WGS) entry which is preliminary data.</text>
</comment>